<comment type="subcellular location">
    <subcellularLocation>
        <location evidence="2">Membrane</location>
        <topology evidence="2">Multi-pass membrane protein</topology>
    </subcellularLocation>
    <subcellularLocation>
        <location evidence="1">Nucleus</location>
    </subcellularLocation>
</comment>
<keyword evidence="12 15" id="KW-0472">Membrane</keyword>
<evidence type="ECO:0000259" key="16">
    <source>
        <dbReference type="PROSITE" id="PS51680"/>
    </source>
</evidence>
<feature type="non-terminal residue" evidence="17">
    <location>
        <position position="1"/>
    </location>
</feature>
<dbReference type="Pfam" id="PF00145">
    <property type="entry name" value="DNA_methylase"/>
    <property type="match status" value="1"/>
</dbReference>
<dbReference type="PROSITE" id="PS51680">
    <property type="entry name" value="SAM_MT_DRM"/>
    <property type="match status" value="1"/>
</dbReference>
<feature type="transmembrane region" description="Helical" evidence="15">
    <location>
        <begin position="956"/>
        <end position="975"/>
    </location>
</feature>
<keyword evidence="10 15" id="KW-1133">Transmembrane helix</keyword>
<dbReference type="SUPFAM" id="SSF53335">
    <property type="entry name" value="S-adenosyl-L-methionine-dependent methyltransferases"/>
    <property type="match status" value="2"/>
</dbReference>
<evidence type="ECO:0000256" key="12">
    <source>
        <dbReference type="ARBA" id="ARBA00023136"/>
    </source>
</evidence>
<dbReference type="InterPro" id="IPR030380">
    <property type="entry name" value="SAM_MeTfrase_DRM"/>
</dbReference>
<evidence type="ECO:0000313" key="19">
    <source>
        <dbReference type="Proteomes" id="UP000525078"/>
    </source>
</evidence>
<dbReference type="GO" id="GO:0008168">
    <property type="term" value="F:methyltransferase activity"/>
    <property type="evidence" value="ECO:0007669"/>
    <property type="project" value="UniProtKB-KW"/>
</dbReference>
<keyword evidence="8" id="KW-0949">S-adenosyl-L-methionine</keyword>
<evidence type="ECO:0000313" key="17">
    <source>
        <dbReference type="EMBL" id="KAF4350540.1"/>
    </source>
</evidence>
<dbReference type="GO" id="GO:0005886">
    <property type="term" value="C:plasma membrane"/>
    <property type="evidence" value="ECO:0007669"/>
    <property type="project" value="UniProtKB-ARBA"/>
</dbReference>
<dbReference type="GO" id="GO:0003677">
    <property type="term" value="F:DNA binding"/>
    <property type="evidence" value="ECO:0007669"/>
    <property type="project" value="UniProtKB-KW"/>
</dbReference>
<keyword evidence="9 15" id="KW-0812">Transmembrane</keyword>
<dbReference type="EMBL" id="JAATIQ010000197">
    <property type="protein sequence ID" value="KAF4371379.1"/>
    <property type="molecule type" value="Genomic_DNA"/>
</dbReference>
<dbReference type="GO" id="GO:0032259">
    <property type="term" value="P:methylation"/>
    <property type="evidence" value="ECO:0007669"/>
    <property type="project" value="UniProtKB-KW"/>
</dbReference>
<comment type="similarity">
    <text evidence="3">Belongs to the anion exchanger (TC 2.A.31.3) family.</text>
</comment>
<name>A0A7J6DY32_CANSA</name>
<evidence type="ECO:0000256" key="11">
    <source>
        <dbReference type="ARBA" id="ARBA00023125"/>
    </source>
</evidence>
<dbReference type="InterPro" id="IPR003020">
    <property type="entry name" value="HCO3_transpt_euk"/>
</dbReference>
<keyword evidence="20" id="KW-1185">Reference proteome</keyword>
<feature type="transmembrane region" description="Helical" evidence="15">
    <location>
        <begin position="914"/>
        <end position="936"/>
    </location>
</feature>
<dbReference type="GO" id="GO:0005452">
    <property type="term" value="F:solute:inorganic anion antiporter activity"/>
    <property type="evidence" value="ECO:0007669"/>
    <property type="project" value="InterPro"/>
</dbReference>
<feature type="transmembrane region" description="Helical" evidence="15">
    <location>
        <begin position="850"/>
        <end position="869"/>
    </location>
</feature>
<evidence type="ECO:0000256" key="15">
    <source>
        <dbReference type="SAM" id="Phobius"/>
    </source>
</evidence>
<evidence type="ECO:0000256" key="2">
    <source>
        <dbReference type="ARBA" id="ARBA00004141"/>
    </source>
</evidence>
<proteinExistence type="inferred from homology"/>
<gene>
    <name evidence="17" type="ORF">F8388_015001</name>
    <name evidence="18" type="ORF">G4B88_003849</name>
</gene>
<evidence type="ECO:0000256" key="4">
    <source>
        <dbReference type="ARBA" id="ARBA00022448"/>
    </source>
</evidence>
<feature type="transmembrane region" description="Helical" evidence="15">
    <location>
        <begin position="1091"/>
        <end position="1111"/>
    </location>
</feature>
<comment type="caution">
    <text evidence="17">The sequence shown here is derived from an EMBL/GenBank/DDBJ whole genome shotgun (WGS) entry which is preliminary data.</text>
</comment>
<evidence type="ECO:0000256" key="13">
    <source>
        <dbReference type="ARBA" id="ARBA00023242"/>
    </source>
</evidence>
<dbReference type="InterPro" id="IPR011531">
    <property type="entry name" value="HCO3_transpt-like_TM_dom"/>
</dbReference>
<keyword evidence="4" id="KW-0813">Transport</keyword>
<dbReference type="GO" id="GO:0005634">
    <property type="term" value="C:nucleus"/>
    <property type="evidence" value="ECO:0007669"/>
    <property type="project" value="UniProtKB-SubCell"/>
</dbReference>
<keyword evidence="5" id="KW-0489">Methyltransferase</keyword>
<feature type="transmembrane region" description="Helical" evidence="15">
    <location>
        <begin position="881"/>
        <end position="902"/>
    </location>
</feature>
<evidence type="ECO:0000256" key="9">
    <source>
        <dbReference type="ARBA" id="ARBA00022692"/>
    </source>
</evidence>
<evidence type="ECO:0000256" key="6">
    <source>
        <dbReference type="ARBA" id="ARBA00022679"/>
    </source>
</evidence>
<evidence type="ECO:0000256" key="14">
    <source>
        <dbReference type="SAM" id="MobiDB-lite"/>
    </source>
</evidence>
<dbReference type="Pfam" id="PF00955">
    <property type="entry name" value="HCO3_cotransp"/>
    <property type="match status" value="3"/>
</dbReference>
<feature type="transmembrane region" description="Helical" evidence="15">
    <location>
        <begin position="824"/>
        <end position="845"/>
    </location>
</feature>
<dbReference type="PANTHER" id="PTHR11453">
    <property type="entry name" value="ANION EXCHANGE PROTEIN"/>
    <property type="match status" value="1"/>
</dbReference>
<dbReference type="Proteomes" id="UP000525078">
    <property type="component" value="Unassembled WGS sequence"/>
</dbReference>
<evidence type="ECO:0000256" key="3">
    <source>
        <dbReference type="ARBA" id="ARBA00006262"/>
    </source>
</evidence>
<feature type="compositionally biased region" description="Polar residues" evidence="14">
    <location>
        <begin position="1478"/>
        <end position="1487"/>
    </location>
</feature>
<feature type="transmembrane region" description="Helical" evidence="15">
    <location>
        <begin position="609"/>
        <end position="626"/>
    </location>
</feature>
<reference evidence="19 20" key="1">
    <citation type="journal article" date="2020" name="bioRxiv">
        <title>Sequence and annotation of 42 cannabis genomes reveals extensive copy number variation in cannabinoid synthesis and pathogen resistance genes.</title>
        <authorList>
            <person name="Mckernan K.J."/>
            <person name="Helbert Y."/>
            <person name="Kane L.T."/>
            <person name="Ebling H."/>
            <person name="Zhang L."/>
            <person name="Liu B."/>
            <person name="Eaton Z."/>
            <person name="Mclaughlin S."/>
            <person name="Kingan S."/>
            <person name="Baybayan P."/>
            <person name="Concepcion G."/>
            <person name="Jordan M."/>
            <person name="Riva A."/>
            <person name="Barbazuk W."/>
            <person name="Harkins T."/>
        </authorList>
    </citation>
    <scope>NUCLEOTIDE SEQUENCE [LARGE SCALE GENOMIC DNA]</scope>
    <source>
        <strain evidence="19 20">cv. Jamaican Lion 4</strain>
        <strain evidence="18">Father</strain>
        <strain evidence="17">Mother</strain>
        <tissue evidence="17">Leaf</tissue>
    </source>
</reference>
<feature type="domain" description="SAM-dependent MTase DRM-type" evidence="16">
    <location>
        <begin position="405"/>
        <end position="734"/>
    </location>
</feature>
<feature type="transmembrane region" description="Helical" evidence="15">
    <location>
        <begin position="1314"/>
        <end position="1339"/>
    </location>
</feature>
<feature type="transmembrane region" description="Helical" evidence="15">
    <location>
        <begin position="995"/>
        <end position="1013"/>
    </location>
</feature>
<keyword evidence="7" id="KW-0039">Anion exchange</keyword>
<dbReference type="Proteomes" id="UP000583929">
    <property type="component" value="Unassembled WGS sequence"/>
</dbReference>
<evidence type="ECO:0000256" key="1">
    <source>
        <dbReference type="ARBA" id="ARBA00004123"/>
    </source>
</evidence>
<evidence type="ECO:0000256" key="8">
    <source>
        <dbReference type="ARBA" id="ARBA00022691"/>
    </source>
</evidence>
<dbReference type="Gene3D" id="1.10.287.570">
    <property type="entry name" value="Helical hairpin bin"/>
    <property type="match status" value="1"/>
</dbReference>
<evidence type="ECO:0000313" key="20">
    <source>
        <dbReference type="Proteomes" id="UP000583929"/>
    </source>
</evidence>
<keyword evidence="7" id="KW-0406">Ion transport</keyword>
<feature type="region of interest" description="Disordered" evidence="14">
    <location>
        <begin position="1447"/>
        <end position="1487"/>
    </location>
</feature>
<dbReference type="GO" id="GO:0006820">
    <property type="term" value="P:monoatomic anion transport"/>
    <property type="evidence" value="ECO:0007669"/>
    <property type="project" value="InterPro"/>
</dbReference>
<evidence type="ECO:0000313" key="18">
    <source>
        <dbReference type="EMBL" id="KAF4371379.1"/>
    </source>
</evidence>
<dbReference type="FunFam" id="1.10.287.570:FF:000004">
    <property type="entry name" value="probable boron transporter 2"/>
    <property type="match status" value="1"/>
</dbReference>
<keyword evidence="6" id="KW-0808">Transferase</keyword>
<accession>A0A7J6DY32</accession>
<dbReference type="GO" id="GO:0050801">
    <property type="term" value="P:monoatomic ion homeostasis"/>
    <property type="evidence" value="ECO:0007669"/>
    <property type="project" value="TreeGrafter"/>
</dbReference>
<dbReference type="InterPro" id="IPR001525">
    <property type="entry name" value="C5_MeTfrase"/>
</dbReference>
<protein>
    <recommendedName>
        <fullName evidence="16">SAM-dependent MTase DRM-type domain-containing protein</fullName>
    </recommendedName>
</protein>
<sequence length="1487" mass="166067">LFTLDPLKAVFRVNATIKYCSKEKEKACLCSLTLEVDFTNPSSSKISSDQEHQEAVIPKEEILDFELSRACWSEVNYGTILLNMHCTCEDNVELLLDTIFAYSGPQKANSTSSDSLDSLFGDNAVSSPPEVSTFIPPKEEPDLSNGFADDKIASLLTMNFSVDEVKFAIDKLGPDTPIDEIVDFIVAAQMAVKFDEDNDETVQQKNEVMIDSRVNMLSDFQESNNETLFGTMDKTLHLLKMGFSETQVSWVIDKLGHGVSISELADSIFSCQNADGSFRDIKPKIITGANGFCTTNNDGASSSSSNPALSSIRVKTEASSSYAIPQQMNANVDTGLVGKRPKDEHLDGYYDTVPQCRRMEYNENQRGKRPKPEYDDDCSNFLCGPTWLEEKADHDFSNHGVPKPTRRVLNGVVAKAPYFLYANLGNLSHDAWVKISKFLYNLEPEFVNTHFFSSLSRKEGYIHNLPTEDRFHIVPKPPMTIQEAIPNTKKWWPDWDSRKQLNGISSEVNGISMLCDRLGRTLSSSDGMLPLEQQRNILHHCRTLNLMWVGHNKLGPISPECLESILGYPRNHTQSYSSLMERLQSLKYCFQTDTLGYHLSVLKAMYPEGLTVLSIFSGIGGAEIALHRLGIRLKGVVSVETSETKRRILKAWWDRTQSGELMQVIDIQRLTSTKVKSMSDKFGGFDLVICQNPCTQSSSSKATIDGDNITGFDFSLFCEYVRILQCVRTVLEKKRDCFKASSFPINFLLFHSIIMQEQETMDEMFVPFRGIKNDLRGRLMCYKQDWTSGLRAGFRILAPTTYIFFASAIPVISFGEQLDRNTEGVLTAVQTLASTAICGIIHSIIGGQPLLILGVAEPTVIMYTFMFNFAKNIPDLGPELFLAWSGWVCVWTASLLFLLAALGACSLINRFTRLAGELFGFLIALLFMQEAIKGVVGEFYIPERENPNSIEYQPSWRFANGMFALVLSFGLLLTALKSRKARSWRYGSGWMRGFIADYGVPFMVLVWTAVSYAPGKSVPKEIPRRLFSPNPWSPGAYQNWTVMTEMLQVPILYIIGAIIPATMIAVLYYFDHSVASQLAQQKEFNLRKPPSYHYDLLLLGFMVIICGLLGIPPSNGVIPQSPMHTKSLATLKQQLLRSRLVAAAKKCMSKDVSLGQVYGSMQEAYQQMQSPLHHEASATGLKEFKDTTIQAASSTGTVDAPVDETMFDIEKEIDDLLPVEVKEQRVSNLLQSTMVAGCVAAMPFLKMIPTSVLWGYFAYMAIESLPGNQFWERILLLFIAPSRRHKVLEECHATFVETVPYKTIAAFTIFQASYLLVCFGITWVPMAGVLFPLMIMLLVPVRQYILPKFFKSVHLQDLDAAEYEEAPALSFSLAADGDIGRTASFADNGEVFDGMITRGRGEFRRMCSFRVSSSGSTPSKEFRRVQSLVTSSTATASKDFKRLQSLQIPRQSDLVHSPRSSELSPRLGGRGSPRTGELRQSNLGKGG</sequence>
<dbReference type="EMBL" id="JAATIP010000365">
    <property type="protein sequence ID" value="KAF4350540.1"/>
    <property type="molecule type" value="Genomic_DNA"/>
</dbReference>
<keyword evidence="11" id="KW-0238">DNA-binding</keyword>
<dbReference type="InterPro" id="IPR029063">
    <property type="entry name" value="SAM-dependent_MTases_sf"/>
</dbReference>
<feature type="transmembrane region" description="Helical" evidence="15">
    <location>
        <begin position="792"/>
        <end position="812"/>
    </location>
</feature>
<feature type="transmembrane region" description="Helical" evidence="15">
    <location>
        <begin position="1051"/>
        <end position="1070"/>
    </location>
</feature>
<keyword evidence="13" id="KW-0539">Nucleus</keyword>
<evidence type="ECO:0000256" key="7">
    <source>
        <dbReference type="ARBA" id="ARBA00022681"/>
    </source>
</evidence>
<dbReference type="PANTHER" id="PTHR11453:SF110">
    <property type="entry name" value="BORON TRANSPORTER 3-RELATED"/>
    <property type="match status" value="1"/>
</dbReference>
<organism evidence="17 19">
    <name type="scientific">Cannabis sativa</name>
    <name type="common">Hemp</name>
    <name type="synonym">Marijuana</name>
    <dbReference type="NCBI Taxonomy" id="3483"/>
    <lineage>
        <taxon>Eukaryota</taxon>
        <taxon>Viridiplantae</taxon>
        <taxon>Streptophyta</taxon>
        <taxon>Embryophyta</taxon>
        <taxon>Tracheophyta</taxon>
        <taxon>Spermatophyta</taxon>
        <taxon>Magnoliopsida</taxon>
        <taxon>eudicotyledons</taxon>
        <taxon>Gunneridae</taxon>
        <taxon>Pentapetalae</taxon>
        <taxon>rosids</taxon>
        <taxon>fabids</taxon>
        <taxon>Rosales</taxon>
        <taxon>Cannabaceae</taxon>
        <taxon>Cannabis</taxon>
    </lineage>
</organism>
<dbReference type="Gene3D" id="3.40.50.150">
    <property type="entry name" value="Vaccinia Virus protein VP39"/>
    <property type="match status" value="1"/>
</dbReference>
<evidence type="ECO:0000256" key="5">
    <source>
        <dbReference type="ARBA" id="ARBA00022603"/>
    </source>
</evidence>
<evidence type="ECO:0000256" key="10">
    <source>
        <dbReference type="ARBA" id="ARBA00022989"/>
    </source>
</evidence>